<sequence>MTSAQSGSAASAAGSTITAWAQELTDTAVSITRAVTRRVLIGIQDTARQPRAWSSARSRWPWNT</sequence>
<organism evidence="1 2">
    <name type="scientific">Sediminivirga luteola</name>
    <dbReference type="NCBI Taxonomy" id="1774748"/>
    <lineage>
        <taxon>Bacteria</taxon>
        <taxon>Bacillati</taxon>
        <taxon>Actinomycetota</taxon>
        <taxon>Actinomycetes</taxon>
        <taxon>Micrococcales</taxon>
        <taxon>Brevibacteriaceae</taxon>
        <taxon>Sediminivirga</taxon>
    </lineage>
</organism>
<keyword evidence="2" id="KW-1185">Reference proteome</keyword>
<dbReference type="AlphaFoldDB" id="A0A8J2TVB5"/>
<name>A0A8J2TVB5_9MICO</name>
<accession>A0A8J2TVB5</accession>
<protein>
    <submittedName>
        <fullName evidence="1">Uncharacterized protein</fullName>
    </submittedName>
</protein>
<dbReference type="Proteomes" id="UP000616114">
    <property type="component" value="Unassembled WGS sequence"/>
</dbReference>
<reference evidence="1" key="2">
    <citation type="submission" date="2020-09" db="EMBL/GenBank/DDBJ databases">
        <authorList>
            <person name="Sun Q."/>
            <person name="Zhou Y."/>
        </authorList>
    </citation>
    <scope>NUCLEOTIDE SEQUENCE</scope>
    <source>
        <strain evidence="1">CGMCC 1.12785</strain>
    </source>
</reference>
<reference evidence="1" key="1">
    <citation type="journal article" date="2014" name="Int. J. Syst. Evol. Microbiol.">
        <title>Complete genome sequence of Corynebacterium casei LMG S-19264T (=DSM 44701T), isolated from a smear-ripened cheese.</title>
        <authorList>
            <consortium name="US DOE Joint Genome Institute (JGI-PGF)"/>
            <person name="Walter F."/>
            <person name="Albersmeier A."/>
            <person name="Kalinowski J."/>
            <person name="Ruckert C."/>
        </authorList>
    </citation>
    <scope>NUCLEOTIDE SEQUENCE</scope>
    <source>
        <strain evidence="1">CGMCC 1.12785</strain>
    </source>
</reference>
<gene>
    <name evidence="1" type="ORF">GCM10011333_02180</name>
</gene>
<evidence type="ECO:0000313" key="2">
    <source>
        <dbReference type="Proteomes" id="UP000616114"/>
    </source>
</evidence>
<proteinExistence type="predicted"/>
<comment type="caution">
    <text evidence="1">The sequence shown here is derived from an EMBL/GenBank/DDBJ whole genome shotgun (WGS) entry which is preliminary data.</text>
</comment>
<evidence type="ECO:0000313" key="1">
    <source>
        <dbReference type="EMBL" id="GGA03106.1"/>
    </source>
</evidence>
<dbReference type="EMBL" id="BMFY01000001">
    <property type="protein sequence ID" value="GGA03106.1"/>
    <property type="molecule type" value="Genomic_DNA"/>
</dbReference>